<evidence type="ECO:0000313" key="2">
    <source>
        <dbReference type="EMBL" id="MFJ4081153.1"/>
    </source>
</evidence>
<protein>
    <recommendedName>
        <fullName evidence="4">Integral membrane protein</fullName>
    </recommendedName>
</protein>
<feature type="transmembrane region" description="Helical" evidence="1">
    <location>
        <begin position="74"/>
        <end position="91"/>
    </location>
</feature>
<evidence type="ECO:0008006" key="4">
    <source>
        <dbReference type="Google" id="ProtNLM"/>
    </source>
</evidence>
<reference evidence="2 3" key="1">
    <citation type="submission" date="2024-10" db="EMBL/GenBank/DDBJ databases">
        <title>The Natural Products Discovery Center: Release of the First 8490 Sequenced Strains for Exploring Actinobacteria Biosynthetic Diversity.</title>
        <authorList>
            <person name="Kalkreuter E."/>
            <person name="Kautsar S.A."/>
            <person name="Yang D."/>
            <person name="Bader C.D."/>
            <person name="Teijaro C.N."/>
            <person name="Fluegel L."/>
            <person name="Davis C.M."/>
            <person name="Simpson J.R."/>
            <person name="Lauterbach L."/>
            <person name="Steele A.D."/>
            <person name="Gui C."/>
            <person name="Meng S."/>
            <person name="Li G."/>
            <person name="Viehrig K."/>
            <person name="Ye F."/>
            <person name="Su P."/>
            <person name="Kiefer A.F."/>
            <person name="Nichols A."/>
            <person name="Cepeda A.J."/>
            <person name="Yan W."/>
            <person name="Fan B."/>
            <person name="Jiang Y."/>
            <person name="Adhikari A."/>
            <person name="Zheng C.-J."/>
            <person name="Schuster L."/>
            <person name="Cowan T.M."/>
            <person name="Smanski M.J."/>
            <person name="Chevrette M.G."/>
            <person name="De Carvalho L.P.S."/>
            <person name="Shen B."/>
        </authorList>
    </citation>
    <scope>NUCLEOTIDE SEQUENCE [LARGE SCALE GENOMIC DNA]</scope>
    <source>
        <strain evidence="2 3">NPDC089932</strain>
    </source>
</reference>
<proteinExistence type="predicted"/>
<dbReference type="RefSeq" id="WP_402073038.1">
    <property type="nucleotide sequence ID" value="NZ_JBIVGG010000008.1"/>
</dbReference>
<keyword evidence="1" id="KW-0472">Membrane</keyword>
<accession>A0ABW8FGQ3</accession>
<feature type="transmembrane region" description="Helical" evidence="1">
    <location>
        <begin position="44"/>
        <end position="62"/>
    </location>
</feature>
<comment type="caution">
    <text evidence="2">The sequence shown here is derived from an EMBL/GenBank/DDBJ whole genome shotgun (WGS) entry which is preliminary data.</text>
</comment>
<dbReference type="EMBL" id="JBIVGG010000008">
    <property type="protein sequence ID" value="MFJ4081153.1"/>
    <property type="molecule type" value="Genomic_DNA"/>
</dbReference>
<name>A0ABW8FGQ3_9ACTN</name>
<dbReference type="Proteomes" id="UP001617511">
    <property type="component" value="Unassembled WGS sequence"/>
</dbReference>
<gene>
    <name evidence="2" type="ORF">ACIP2Z_19575</name>
</gene>
<keyword evidence="1" id="KW-0812">Transmembrane</keyword>
<organism evidence="2 3">
    <name type="scientific">Streptomyces iakyrus</name>
    <dbReference type="NCBI Taxonomy" id="68219"/>
    <lineage>
        <taxon>Bacteria</taxon>
        <taxon>Bacillati</taxon>
        <taxon>Actinomycetota</taxon>
        <taxon>Actinomycetes</taxon>
        <taxon>Kitasatosporales</taxon>
        <taxon>Streptomycetaceae</taxon>
        <taxon>Streptomyces</taxon>
    </lineage>
</organism>
<keyword evidence="1" id="KW-1133">Transmembrane helix</keyword>
<sequence>MARGIRRIKWSVVASIILLAIILALSVADWLSGGLRTFWMEHPFLTGSLSSTLFLLLGATLVQDWMARRDESRLRIIILVACGALARAPLAQRRMMWFLANGGTLVEDGDFRGDSSLTSQIRNALARNRIPEASENLVINGTLSAPAVERRLEILARDPEWLSAAYSLLRAVSQGFRAVIARWAPLLAGSDRSAQILIELAQQSDELTRVQVMLLPIARQQADGLSDETIQDLAQAWGKALANAVALDEALTRLSGKRGPEWVCDARSLLCADDVARLRERDARKATRTMRLQI</sequence>
<keyword evidence="3" id="KW-1185">Reference proteome</keyword>
<evidence type="ECO:0000256" key="1">
    <source>
        <dbReference type="SAM" id="Phobius"/>
    </source>
</evidence>
<evidence type="ECO:0000313" key="3">
    <source>
        <dbReference type="Proteomes" id="UP001617511"/>
    </source>
</evidence>